<keyword evidence="2" id="KW-1185">Reference proteome</keyword>
<organism evidence="1 2">
    <name type="scientific">Oharaeibacter diazotrophicus</name>
    <dbReference type="NCBI Taxonomy" id="1920512"/>
    <lineage>
        <taxon>Bacteria</taxon>
        <taxon>Pseudomonadati</taxon>
        <taxon>Pseudomonadota</taxon>
        <taxon>Alphaproteobacteria</taxon>
        <taxon>Hyphomicrobiales</taxon>
        <taxon>Pleomorphomonadaceae</taxon>
        <taxon>Oharaeibacter</taxon>
    </lineage>
</organism>
<accession>A0A4V3CW85</accession>
<sequence length="206" mass="21718">MGHGESADAEPAAAGPAAAALAEPAAIQPAGGAPARTLTERLKAEALRCALYNGARRNFYEVTDNVLKFATVLTSSGAIAAFGHEYGAVGVTFSIVAAVSAAVDLVFGLGRKAAEHAVLQRRFHDLMADIVEAEPLDAARAARFEGCLHRLYGEERPAMRAVDVVAYNAAQASLFGETAKRLAVTRWQALTRHLLPHNAGAFPEVR</sequence>
<proteinExistence type="predicted"/>
<comment type="caution">
    <text evidence="1">The sequence shown here is derived from an EMBL/GenBank/DDBJ whole genome shotgun (WGS) entry which is preliminary data.</text>
</comment>
<dbReference type="RefSeq" id="WP_165644913.1">
    <property type="nucleotide sequence ID" value="NZ_BSPM01000004.1"/>
</dbReference>
<dbReference type="EMBL" id="SNXY01000007">
    <property type="protein sequence ID" value="TDP85368.1"/>
    <property type="molecule type" value="Genomic_DNA"/>
</dbReference>
<evidence type="ECO:0000313" key="2">
    <source>
        <dbReference type="Proteomes" id="UP000294547"/>
    </source>
</evidence>
<protein>
    <recommendedName>
        <fullName evidence="3">SMODS and SLOG-associating 2TM effector domain-containing protein</fullName>
    </recommendedName>
</protein>
<dbReference type="AlphaFoldDB" id="A0A4V3CW85"/>
<evidence type="ECO:0000313" key="1">
    <source>
        <dbReference type="EMBL" id="TDP85368.1"/>
    </source>
</evidence>
<evidence type="ECO:0008006" key="3">
    <source>
        <dbReference type="Google" id="ProtNLM"/>
    </source>
</evidence>
<name>A0A4V3CW85_9HYPH</name>
<dbReference type="Proteomes" id="UP000294547">
    <property type="component" value="Unassembled WGS sequence"/>
</dbReference>
<reference evidence="1 2" key="1">
    <citation type="submission" date="2019-03" db="EMBL/GenBank/DDBJ databases">
        <title>Genomic Encyclopedia of Type Strains, Phase IV (KMG-IV): sequencing the most valuable type-strain genomes for metagenomic binning, comparative biology and taxonomic classification.</title>
        <authorList>
            <person name="Goeker M."/>
        </authorList>
    </citation>
    <scope>NUCLEOTIDE SEQUENCE [LARGE SCALE GENOMIC DNA]</scope>
    <source>
        <strain evidence="1 2">DSM 102969</strain>
    </source>
</reference>
<gene>
    <name evidence="1" type="ORF">EDD54_2221</name>
</gene>